<evidence type="ECO:0000259" key="2">
    <source>
        <dbReference type="Pfam" id="PF01569"/>
    </source>
</evidence>
<keyword evidence="4" id="KW-1185">Reference proteome</keyword>
<sequence>MTAASSFSRYLKSLWRFAGRYPLTACLIYIAVISAFFLVFPGVDIAVSRAFWSPETGFPAAQSDFLVRLRHLGPHLVRLIAIAAGAVILVKLAWPDRPPLLPLRVPLFLLSTLALAPGIVVNAVLKDNWGRPRPRMVEIFGGDAPYVPVWHIADYCEKNCSFVSGEASSGIWLVSLAFLVPAAWRKAVVVPTLALAFALSLNRVAFGGHFLSDTMLSWGITLLVILLIHRLLFVHCPRWLGDEALDRALTRAGHRLRRFAAQLADRVKA</sequence>
<keyword evidence="1" id="KW-0812">Transmembrane</keyword>
<dbReference type="CDD" id="cd03396">
    <property type="entry name" value="PAP2_like_6"/>
    <property type="match status" value="1"/>
</dbReference>
<feature type="domain" description="Phosphatidic acid phosphatase type 2/haloperoxidase" evidence="2">
    <location>
        <begin position="109"/>
        <end position="232"/>
    </location>
</feature>
<accession>A0A839AFL3</accession>
<comment type="caution">
    <text evidence="3">The sequence shown here is derived from an EMBL/GenBank/DDBJ whole genome shotgun (WGS) entry which is preliminary data.</text>
</comment>
<evidence type="ECO:0000313" key="3">
    <source>
        <dbReference type="EMBL" id="MBA5778640.1"/>
    </source>
</evidence>
<dbReference type="SUPFAM" id="SSF48317">
    <property type="entry name" value="Acid phosphatase/Vanadium-dependent haloperoxidase"/>
    <property type="match status" value="1"/>
</dbReference>
<dbReference type="Gene3D" id="1.20.144.10">
    <property type="entry name" value="Phosphatidic acid phosphatase type 2/haloperoxidase"/>
    <property type="match status" value="1"/>
</dbReference>
<feature type="transmembrane region" description="Helical" evidence="1">
    <location>
        <begin position="20"/>
        <end position="40"/>
    </location>
</feature>
<evidence type="ECO:0000313" key="4">
    <source>
        <dbReference type="Proteomes" id="UP000541109"/>
    </source>
</evidence>
<organism evidence="3 4">
    <name type="scientific">Stappia albiluteola</name>
    <dbReference type="NCBI Taxonomy" id="2758565"/>
    <lineage>
        <taxon>Bacteria</taxon>
        <taxon>Pseudomonadati</taxon>
        <taxon>Pseudomonadota</taxon>
        <taxon>Alphaproteobacteria</taxon>
        <taxon>Hyphomicrobiales</taxon>
        <taxon>Stappiaceae</taxon>
        <taxon>Stappia</taxon>
    </lineage>
</organism>
<reference evidence="3 4" key="1">
    <citation type="submission" date="2020-07" db="EMBL/GenBank/DDBJ databases">
        <title>Stappia sp., F7233, whole genome shotgun sequencing project.</title>
        <authorList>
            <person name="Jiang S."/>
            <person name="Liu Z.W."/>
            <person name="Du Z.J."/>
        </authorList>
    </citation>
    <scope>NUCLEOTIDE SEQUENCE [LARGE SCALE GENOMIC DNA]</scope>
    <source>
        <strain evidence="3 4">F7233</strain>
    </source>
</reference>
<feature type="transmembrane region" description="Helical" evidence="1">
    <location>
        <begin position="106"/>
        <end position="125"/>
    </location>
</feature>
<dbReference type="InterPro" id="IPR036938">
    <property type="entry name" value="PAP2/HPO_sf"/>
</dbReference>
<keyword evidence="1" id="KW-1133">Transmembrane helix</keyword>
<dbReference type="Proteomes" id="UP000541109">
    <property type="component" value="Unassembled WGS sequence"/>
</dbReference>
<evidence type="ECO:0000256" key="1">
    <source>
        <dbReference type="SAM" id="Phobius"/>
    </source>
</evidence>
<dbReference type="InterPro" id="IPR000326">
    <property type="entry name" value="PAP2/HPO"/>
</dbReference>
<dbReference type="AlphaFoldDB" id="A0A839AFL3"/>
<dbReference type="Pfam" id="PF01569">
    <property type="entry name" value="PAP2"/>
    <property type="match status" value="1"/>
</dbReference>
<name>A0A839AFL3_9HYPH</name>
<feature type="transmembrane region" description="Helical" evidence="1">
    <location>
        <begin position="215"/>
        <end position="233"/>
    </location>
</feature>
<keyword evidence="1" id="KW-0472">Membrane</keyword>
<dbReference type="EMBL" id="JACFXV010000063">
    <property type="protein sequence ID" value="MBA5778640.1"/>
    <property type="molecule type" value="Genomic_DNA"/>
</dbReference>
<protein>
    <submittedName>
        <fullName evidence="3">Phosphatase PAP2 family protein</fullName>
    </submittedName>
</protein>
<proteinExistence type="predicted"/>
<dbReference type="RefSeq" id="WP_182167115.1">
    <property type="nucleotide sequence ID" value="NZ_JACFXV010000063.1"/>
</dbReference>
<gene>
    <name evidence="3" type="ORF">H2509_16035</name>
</gene>